<proteinExistence type="predicted"/>
<dbReference type="InterPro" id="IPR001878">
    <property type="entry name" value="Znf_CCHC"/>
</dbReference>
<dbReference type="SUPFAM" id="SSF57756">
    <property type="entry name" value="Retrovirus zinc finger-like domains"/>
    <property type="match status" value="1"/>
</dbReference>
<feature type="compositionally biased region" description="Polar residues" evidence="2">
    <location>
        <begin position="119"/>
        <end position="131"/>
    </location>
</feature>
<gene>
    <name evidence="4" type="ORF">PIB30_053896</name>
</gene>
<evidence type="ECO:0000313" key="4">
    <source>
        <dbReference type="EMBL" id="MED6185113.1"/>
    </source>
</evidence>
<feature type="compositionally biased region" description="Low complexity" evidence="2">
    <location>
        <begin position="187"/>
        <end position="198"/>
    </location>
</feature>
<keyword evidence="1" id="KW-0863">Zinc-finger</keyword>
<keyword evidence="1" id="KW-0862">Zinc</keyword>
<keyword evidence="5" id="KW-1185">Reference proteome</keyword>
<comment type="caution">
    <text evidence="4">The sequence shown here is derived from an EMBL/GenBank/DDBJ whole genome shotgun (WGS) entry which is preliminary data.</text>
</comment>
<accession>A0ABU6WKA1</accession>
<sequence length="236" mass="25786">MPPPYRRPSHRPNKKRRRGYGEDENRRNQHHLSRRGQIQRCSNCGAAGHKKRGCPRPIDNAHSSAPPKPTNQNSNGVRGKGKKQAQSNNRLPKLPTRGGKNAADQQPPNNPRGVKRKATSSQPNPSTTPKKASTAPNKRPAAPKKPNPKGPTQPIKGNAAPKNPTRKACSQPNPTSCGGSQRMENISSTHPGSSKPSSLQQGRRANFTMRHSGAPHVSPQKLRQMAKLPPRKWGHL</sequence>
<dbReference type="EMBL" id="JASCZI010181648">
    <property type="protein sequence ID" value="MED6185113.1"/>
    <property type="molecule type" value="Genomic_DNA"/>
</dbReference>
<evidence type="ECO:0000259" key="3">
    <source>
        <dbReference type="PROSITE" id="PS50158"/>
    </source>
</evidence>
<evidence type="ECO:0000256" key="2">
    <source>
        <dbReference type="SAM" id="MobiDB-lite"/>
    </source>
</evidence>
<feature type="compositionally biased region" description="Polar residues" evidence="2">
    <location>
        <begin position="168"/>
        <end position="186"/>
    </location>
</feature>
<protein>
    <recommendedName>
        <fullName evidence="3">CCHC-type domain-containing protein</fullName>
    </recommendedName>
</protein>
<feature type="compositionally biased region" description="Basic residues" evidence="2">
    <location>
        <begin position="7"/>
        <end position="18"/>
    </location>
</feature>
<feature type="domain" description="CCHC-type" evidence="3">
    <location>
        <begin position="40"/>
        <end position="56"/>
    </location>
</feature>
<keyword evidence="1" id="KW-0479">Metal-binding</keyword>
<name>A0ABU6WKA1_9FABA</name>
<dbReference type="PROSITE" id="PS50158">
    <property type="entry name" value="ZF_CCHC"/>
    <property type="match status" value="1"/>
</dbReference>
<evidence type="ECO:0000256" key="1">
    <source>
        <dbReference type="PROSITE-ProRule" id="PRU00047"/>
    </source>
</evidence>
<organism evidence="4 5">
    <name type="scientific">Stylosanthes scabra</name>
    <dbReference type="NCBI Taxonomy" id="79078"/>
    <lineage>
        <taxon>Eukaryota</taxon>
        <taxon>Viridiplantae</taxon>
        <taxon>Streptophyta</taxon>
        <taxon>Embryophyta</taxon>
        <taxon>Tracheophyta</taxon>
        <taxon>Spermatophyta</taxon>
        <taxon>Magnoliopsida</taxon>
        <taxon>eudicotyledons</taxon>
        <taxon>Gunneridae</taxon>
        <taxon>Pentapetalae</taxon>
        <taxon>rosids</taxon>
        <taxon>fabids</taxon>
        <taxon>Fabales</taxon>
        <taxon>Fabaceae</taxon>
        <taxon>Papilionoideae</taxon>
        <taxon>50 kb inversion clade</taxon>
        <taxon>dalbergioids sensu lato</taxon>
        <taxon>Dalbergieae</taxon>
        <taxon>Pterocarpus clade</taxon>
        <taxon>Stylosanthes</taxon>
    </lineage>
</organism>
<feature type="region of interest" description="Disordered" evidence="2">
    <location>
        <begin position="1"/>
        <end position="236"/>
    </location>
</feature>
<evidence type="ECO:0000313" key="5">
    <source>
        <dbReference type="Proteomes" id="UP001341840"/>
    </source>
</evidence>
<dbReference type="Proteomes" id="UP001341840">
    <property type="component" value="Unassembled WGS sequence"/>
</dbReference>
<reference evidence="4 5" key="1">
    <citation type="journal article" date="2023" name="Plants (Basel)">
        <title>Bridging the Gap: Combining Genomics and Transcriptomics Approaches to Understand Stylosanthes scabra, an Orphan Legume from the Brazilian Caatinga.</title>
        <authorList>
            <person name="Ferreira-Neto J.R.C."/>
            <person name="da Silva M.D."/>
            <person name="Binneck E."/>
            <person name="de Melo N.F."/>
            <person name="da Silva R.H."/>
            <person name="de Melo A.L.T.M."/>
            <person name="Pandolfi V."/>
            <person name="Bustamante F.O."/>
            <person name="Brasileiro-Vidal A.C."/>
            <person name="Benko-Iseppon A.M."/>
        </authorList>
    </citation>
    <scope>NUCLEOTIDE SEQUENCE [LARGE SCALE GENOMIC DNA]</scope>
    <source>
        <tissue evidence="4">Leaves</tissue>
    </source>
</reference>
<dbReference type="InterPro" id="IPR036875">
    <property type="entry name" value="Znf_CCHC_sf"/>
</dbReference>